<dbReference type="AlphaFoldDB" id="A0A8H3C7Q9"/>
<feature type="region of interest" description="Disordered" evidence="1">
    <location>
        <begin position="221"/>
        <end position="242"/>
    </location>
</feature>
<sequence>MTTPFRGPSLPPTIDRNALAAAVALASSALAGAAEALAEAAQAMSDASHPGSHVPSGVPSGPISRTRPSDMAGEKLMGIKVEGTHSYAPNQADHSRNVDKQTNPEIDERTGVTLDMDAPTPIHAIPSDLNPWNDTEVINQDKISTFLSLEYESAKADSWNETETNNQTWQGQANHGGAQTLLSLLAPIDISNVLALTNQSTPTNSEQGIFFTAPRTIPSDSHSEFHPAPISSPEPSQTTGIPPNRNFIFLTEPADAISFVAYMAQSLSKILCVTPDEATARSSSNEASDHDEPLKVLLTNVKIIYQLEKLKLVTIYRVYATGLVKATRQKLQSCTDPVPPIVVFMPGSVLSKAPNKNLGVDCVLHWGPPPDAQEYTAQMLSLSPPPRISCVMVIGTREFNESAYGVSPYPDSVLDAFSKYSVELRARPPHQTPRQPVPSRPHPHASLLHNPSMLMKSYPTIPPGRNYIQLNQASDAFAFIAYMALQAKRIVCLAPNQFTNTCAELLKSLTLASIHRITTVHDFKRVSATMGSNFISDLCNILVVSPDLLDLVSFEGIHSDCILHWNQPPNANLFIDKALASLSHTARVCIMMLGEQYFNGLAYGVVPYANTVIDTYVNPQSPFQILRQLSSQLLSGSRQSTRMRLQNPHLQTGILPPKSLGSPASLAPPYQDQTPSTYFPPGHYYILLDETKDIDIIPLIIFITMNSKKVLCRIPGDRSPHHYQNFMRNANLNAIVPTSADHPSEKIATDQLKSTQRGILLRNNATTWHVYWSKSLVDSLIFCEVPIRALKKHYSNCSNKVTHSYLILSKAEYSTIPANQVMNQLIKQHPYIKASEYTRPGSPLYDLRQEFAHRLS</sequence>
<accession>A0A8H3C7Q9</accession>
<proteinExistence type="predicted"/>
<gene>
    <name evidence="2" type="ORF">RDB_LOCUS118416</name>
</gene>
<reference evidence="2" key="1">
    <citation type="submission" date="2021-01" db="EMBL/GenBank/DDBJ databases">
        <authorList>
            <person name="Kaushik A."/>
        </authorList>
    </citation>
    <scope>NUCLEOTIDE SEQUENCE</scope>
    <source>
        <strain evidence="2">AG4-R118</strain>
    </source>
</reference>
<evidence type="ECO:0000313" key="3">
    <source>
        <dbReference type="Proteomes" id="UP000663888"/>
    </source>
</evidence>
<dbReference type="Proteomes" id="UP000663888">
    <property type="component" value="Unassembled WGS sequence"/>
</dbReference>
<feature type="region of interest" description="Disordered" evidence="1">
    <location>
        <begin position="86"/>
        <end position="105"/>
    </location>
</feature>
<comment type="caution">
    <text evidence="2">The sequence shown here is derived from an EMBL/GenBank/DDBJ whole genome shotgun (WGS) entry which is preliminary data.</text>
</comment>
<evidence type="ECO:0000313" key="2">
    <source>
        <dbReference type="EMBL" id="CAE6477398.1"/>
    </source>
</evidence>
<protein>
    <submittedName>
        <fullName evidence="2">Uncharacterized protein</fullName>
    </submittedName>
</protein>
<dbReference type="EMBL" id="CAJMWX010001252">
    <property type="protein sequence ID" value="CAE6477398.1"/>
    <property type="molecule type" value="Genomic_DNA"/>
</dbReference>
<evidence type="ECO:0000256" key="1">
    <source>
        <dbReference type="SAM" id="MobiDB-lite"/>
    </source>
</evidence>
<feature type="region of interest" description="Disordered" evidence="1">
    <location>
        <begin position="44"/>
        <end position="70"/>
    </location>
</feature>
<name>A0A8H3C7Q9_9AGAM</name>
<organism evidence="2 3">
    <name type="scientific">Rhizoctonia solani</name>
    <dbReference type="NCBI Taxonomy" id="456999"/>
    <lineage>
        <taxon>Eukaryota</taxon>
        <taxon>Fungi</taxon>
        <taxon>Dikarya</taxon>
        <taxon>Basidiomycota</taxon>
        <taxon>Agaricomycotina</taxon>
        <taxon>Agaricomycetes</taxon>
        <taxon>Cantharellales</taxon>
        <taxon>Ceratobasidiaceae</taxon>
        <taxon>Rhizoctonia</taxon>
    </lineage>
</organism>